<protein>
    <recommendedName>
        <fullName evidence="4">C2 domain-containing protein</fullName>
    </recommendedName>
</protein>
<name>A0A7E4ZYJ3_PANRE</name>
<organism evidence="5 6">
    <name type="scientific">Panagrellus redivivus</name>
    <name type="common">Microworm</name>
    <dbReference type="NCBI Taxonomy" id="6233"/>
    <lineage>
        <taxon>Eukaryota</taxon>
        <taxon>Metazoa</taxon>
        <taxon>Ecdysozoa</taxon>
        <taxon>Nematoda</taxon>
        <taxon>Chromadorea</taxon>
        <taxon>Rhabditida</taxon>
        <taxon>Tylenchina</taxon>
        <taxon>Panagrolaimomorpha</taxon>
        <taxon>Panagrolaimoidea</taxon>
        <taxon>Panagrolaimidae</taxon>
        <taxon>Panagrellus</taxon>
    </lineage>
</organism>
<evidence type="ECO:0000256" key="2">
    <source>
        <dbReference type="SAM" id="Phobius"/>
    </source>
</evidence>
<evidence type="ECO:0000313" key="5">
    <source>
        <dbReference type="Proteomes" id="UP000492821"/>
    </source>
</evidence>
<dbReference type="PANTHER" id="PTHR38626">
    <property type="entry name" value="SKN-1 DEPENDENT ZYGOTIC TRANSCRIPT-RELATED"/>
    <property type="match status" value="1"/>
</dbReference>
<evidence type="ECO:0000256" key="3">
    <source>
        <dbReference type="SAM" id="SignalP"/>
    </source>
</evidence>
<keyword evidence="2" id="KW-1133">Transmembrane helix</keyword>
<reference evidence="6" key="2">
    <citation type="submission" date="2020-10" db="UniProtKB">
        <authorList>
            <consortium name="WormBaseParasite"/>
        </authorList>
    </citation>
    <scope>IDENTIFICATION</scope>
</reference>
<feature type="signal peptide" evidence="3">
    <location>
        <begin position="1"/>
        <end position="20"/>
    </location>
</feature>
<keyword evidence="3" id="KW-0732">Signal</keyword>
<feature type="domain" description="C2" evidence="4">
    <location>
        <begin position="21"/>
        <end position="150"/>
    </location>
</feature>
<feature type="transmembrane region" description="Helical" evidence="2">
    <location>
        <begin position="184"/>
        <end position="208"/>
    </location>
</feature>
<dbReference type="AlphaFoldDB" id="A0A7E4ZYJ3"/>
<evidence type="ECO:0000256" key="1">
    <source>
        <dbReference type="SAM" id="MobiDB-lite"/>
    </source>
</evidence>
<keyword evidence="2" id="KW-0812">Transmembrane</keyword>
<sequence>MKLATLFHFSFLAFLSIVNGEFWLTTTIEELSFDPKCIAYSRCDIPESSFQLKHRIPSIHESKINNFPVVQLAEKVNYVSYWDYGNPESVLTDLAIVKNMGGKPNMLWFCDETSQKVLITEVIENKDHYAQYMLKGRCFNATINLQKHLSHACPWCTEAVPEVAKLTFSQTMTEVLNKVQSDNYILYPVLVAAILALLLLLVLCYCIARACATVGHKYAVRNYRSSSNDSGIPIFHTNTTTSPVSTDRSSPGYGNSRVYNKRANNTPRYSTNTRATERPYDPVACMQRYAPQNGTLTRPIISRGFVIPETPVSRISTPSMSSEDIE</sequence>
<feature type="chain" id="PRO_5028927456" description="C2 domain-containing protein" evidence="3">
    <location>
        <begin position="21"/>
        <end position="326"/>
    </location>
</feature>
<dbReference type="InterPro" id="IPR040426">
    <property type="entry name" value="C05B5.4-like"/>
</dbReference>
<dbReference type="Pfam" id="PF25330">
    <property type="entry name" value="C2_nem"/>
    <property type="match status" value="1"/>
</dbReference>
<dbReference type="Proteomes" id="UP000492821">
    <property type="component" value="Unassembled WGS sequence"/>
</dbReference>
<feature type="region of interest" description="Disordered" evidence="1">
    <location>
        <begin position="235"/>
        <end position="275"/>
    </location>
</feature>
<reference evidence="5" key="1">
    <citation type="journal article" date="2013" name="Genetics">
        <title>The draft genome and transcriptome of Panagrellus redivivus are shaped by the harsh demands of a free-living lifestyle.</title>
        <authorList>
            <person name="Srinivasan J."/>
            <person name="Dillman A.R."/>
            <person name="Macchietto M.G."/>
            <person name="Heikkinen L."/>
            <person name="Lakso M."/>
            <person name="Fracchia K.M."/>
            <person name="Antoshechkin I."/>
            <person name="Mortazavi A."/>
            <person name="Wong G."/>
            <person name="Sternberg P.W."/>
        </authorList>
    </citation>
    <scope>NUCLEOTIDE SEQUENCE [LARGE SCALE GENOMIC DNA]</scope>
    <source>
        <strain evidence="5">MT8872</strain>
    </source>
</reference>
<feature type="compositionally biased region" description="Polar residues" evidence="1">
    <location>
        <begin position="262"/>
        <end position="274"/>
    </location>
</feature>
<dbReference type="InterPro" id="IPR057569">
    <property type="entry name" value="C2_nem"/>
</dbReference>
<proteinExistence type="predicted"/>
<keyword evidence="2" id="KW-0472">Membrane</keyword>
<dbReference type="PANTHER" id="PTHR38626:SF4">
    <property type="entry name" value="SKN-1 DEPENDENT ZYGOTIC TRANSCRIPT"/>
    <property type="match status" value="1"/>
</dbReference>
<accession>A0A7E4ZYJ3</accession>
<feature type="compositionally biased region" description="Polar residues" evidence="1">
    <location>
        <begin position="235"/>
        <end position="253"/>
    </location>
</feature>
<evidence type="ECO:0000313" key="6">
    <source>
        <dbReference type="WBParaSite" id="Pan_g3164.t1"/>
    </source>
</evidence>
<dbReference type="WBParaSite" id="Pan_g3164.t1">
    <property type="protein sequence ID" value="Pan_g3164.t1"/>
    <property type="gene ID" value="Pan_g3164"/>
</dbReference>
<evidence type="ECO:0000259" key="4">
    <source>
        <dbReference type="Pfam" id="PF25330"/>
    </source>
</evidence>
<keyword evidence="5" id="KW-1185">Reference proteome</keyword>